<dbReference type="PROSITE" id="PS00237">
    <property type="entry name" value="G_PROTEIN_RECEP_F1_1"/>
    <property type="match status" value="1"/>
</dbReference>
<dbReference type="STRING" id="75743.A0A401Q997"/>
<dbReference type="GO" id="GO:0005886">
    <property type="term" value="C:plasma membrane"/>
    <property type="evidence" value="ECO:0007669"/>
    <property type="project" value="TreeGrafter"/>
</dbReference>
<dbReference type="FunFam" id="1.20.1070.10:FF:000034">
    <property type="entry name" value="G-protein coupled receptor 1"/>
    <property type="match status" value="1"/>
</dbReference>
<dbReference type="PANTHER" id="PTHR24225">
    <property type="entry name" value="CHEMOTACTIC RECEPTOR"/>
    <property type="match status" value="1"/>
</dbReference>
<feature type="domain" description="G-protein coupled receptors family 1 profile" evidence="12">
    <location>
        <begin position="61"/>
        <end position="305"/>
    </location>
</feature>
<dbReference type="GO" id="GO:0004930">
    <property type="term" value="F:G protein-coupled receptor activity"/>
    <property type="evidence" value="ECO:0007669"/>
    <property type="project" value="UniProtKB-KW"/>
</dbReference>
<comment type="caution">
    <text evidence="13">The sequence shown here is derived from an EMBL/GenBank/DDBJ whole genome shotgun (WGS) entry which is preliminary data.</text>
</comment>
<evidence type="ECO:0000256" key="5">
    <source>
        <dbReference type="ARBA" id="ARBA00023136"/>
    </source>
</evidence>
<evidence type="ECO:0000256" key="7">
    <source>
        <dbReference type="ARBA" id="ARBA00023170"/>
    </source>
</evidence>
<reference evidence="13 14" key="1">
    <citation type="journal article" date="2018" name="Nat. Ecol. Evol.">
        <title>Shark genomes provide insights into elasmobranch evolution and the origin of vertebrates.</title>
        <authorList>
            <person name="Hara Y"/>
            <person name="Yamaguchi K"/>
            <person name="Onimaru K"/>
            <person name="Kadota M"/>
            <person name="Koyanagi M"/>
            <person name="Keeley SD"/>
            <person name="Tatsumi K"/>
            <person name="Tanaka K"/>
            <person name="Motone F"/>
            <person name="Kageyama Y"/>
            <person name="Nozu R"/>
            <person name="Adachi N"/>
            <person name="Nishimura O"/>
            <person name="Nakagawa R"/>
            <person name="Tanegashima C"/>
            <person name="Kiyatake I"/>
            <person name="Matsumoto R"/>
            <person name="Murakumo K"/>
            <person name="Nishida K"/>
            <person name="Terakita A"/>
            <person name="Kuratani S"/>
            <person name="Sato K"/>
            <person name="Hyodo S Kuraku.S."/>
        </authorList>
    </citation>
    <scope>NUCLEOTIDE SEQUENCE [LARGE SCALE GENOMIC DNA]</scope>
</reference>
<dbReference type="PRINTS" id="PR00237">
    <property type="entry name" value="GPCRRHODOPSN"/>
</dbReference>
<evidence type="ECO:0000256" key="8">
    <source>
        <dbReference type="ARBA" id="ARBA00023224"/>
    </source>
</evidence>
<proteinExistence type="inferred from homology"/>
<evidence type="ECO:0000256" key="9">
    <source>
        <dbReference type="ARBA" id="ARBA00025736"/>
    </source>
</evidence>
<name>A0A401Q997_SCYTO</name>
<comment type="subcellular location">
    <subcellularLocation>
        <location evidence="1">Membrane</location>
        <topology evidence="1">Multi-pass membrane protein</topology>
    </subcellularLocation>
</comment>
<keyword evidence="7 10" id="KW-0675">Receptor</keyword>
<evidence type="ECO:0000256" key="10">
    <source>
        <dbReference type="RuleBase" id="RU000688"/>
    </source>
</evidence>
<evidence type="ECO:0000256" key="3">
    <source>
        <dbReference type="ARBA" id="ARBA00022989"/>
    </source>
</evidence>
<dbReference type="GO" id="GO:0007204">
    <property type="term" value="P:positive regulation of cytosolic calcium ion concentration"/>
    <property type="evidence" value="ECO:0007669"/>
    <property type="project" value="TreeGrafter"/>
</dbReference>
<feature type="transmembrane region" description="Helical" evidence="11">
    <location>
        <begin position="80"/>
        <end position="98"/>
    </location>
</feature>
<keyword evidence="6" id="KW-1015">Disulfide bond</keyword>
<dbReference type="GO" id="GO:0006954">
    <property type="term" value="P:inflammatory response"/>
    <property type="evidence" value="ECO:0007669"/>
    <property type="project" value="TreeGrafter"/>
</dbReference>
<gene>
    <name evidence="13" type="ORF">scyTo_0022849</name>
</gene>
<evidence type="ECO:0000256" key="4">
    <source>
        <dbReference type="ARBA" id="ARBA00023040"/>
    </source>
</evidence>
<dbReference type="InterPro" id="IPR000276">
    <property type="entry name" value="GPCR_Rhodpsn"/>
</dbReference>
<dbReference type="InterPro" id="IPR017452">
    <property type="entry name" value="GPCR_Rhodpsn_7TM"/>
</dbReference>
<accession>A0A401Q997</accession>
<dbReference type="Proteomes" id="UP000288216">
    <property type="component" value="Unassembled WGS sequence"/>
</dbReference>
<dbReference type="InterPro" id="IPR000826">
    <property type="entry name" value="Formyl_rcpt-rel"/>
</dbReference>
<feature type="transmembrane region" description="Helical" evidence="11">
    <location>
        <begin position="118"/>
        <end position="139"/>
    </location>
</feature>
<keyword evidence="3 11" id="KW-1133">Transmembrane helix</keyword>
<dbReference type="AlphaFoldDB" id="A0A401Q997"/>
<dbReference type="PROSITE" id="PS50262">
    <property type="entry name" value="G_PROTEIN_RECEP_F1_2"/>
    <property type="match status" value="1"/>
</dbReference>
<keyword evidence="4 10" id="KW-0297">G-protein coupled receptor</keyword>
<feature type="transmembrane region" description="Helical" evidence="11">
    <location>
        <begin position="44"/>
        <end position="68"/>
    </location>
</feature>
<keyword evidence="5 11" id="KW-0472">Membrane</keyword>
<evidence type="ECO:0000313" key="13">
    <source>
        <dbReference type="EMBL" id="GCB81954.1"/>
    </source>
</evidence>
<dbReference type="GO" id="GO:0007200">
    <property type="term" value="P:phospholipase C-activating G protein-coupled receptor signaling pathway"/>
    <property type="evidence" value="ECO:0007669"/>
    <property type="project" value="TreeGrafter"/>
</dbReference>
<organism evidence="13 14">
    <name type="scientific">Scyliorhinus torazame</name>
    <name type="common">Cloudy catshark</name>
    <name type="synonym">Catulus torazame</name>
    <dbReference type="NCBI Taxonomy" id="75743"/>
    <lineage>
        <taxon>Eukaryota</taxon>
        <taxon>Metazoa</taxon>
        <taxon>Chordata</taxon>
        <taxon>Craniata</taxon>
        <taxon>Vertebrata</taxon>
        <taxon>Chondrichthyes</taxon>
        <taxon>Elasmobranchii</taxon>
        <taxon>Galeomorphii</taxon>
        <taxon>Galeoidea</taxon>
        <taxon>Carcharhiniformes</taxon>
        <taxon>Scyliorhinidae</taxon>
        <taxon>Scyliorhinus</taxon>
    </lineage>
</organism>
<feature type="non-terminal residue" evidence="13">
    <location>
        <position position="1"/>
    </location>
</feature>
<evidence type="ECO:0000256" key="1">
    <source>
        <dbReference type="ARBA" id="ARBA00004141"/>
    </source>
</evidence>
<dbReference type="SUPFAM" id="SSF81321">
    <property type="entry name" value="Family A G protein-coupled receptor-like"/>
    <property type="match status" value="1"/>
</dbReference>
<evidence type="ECO:0000256" key="2">
    <source>
        <dbReference type="ARBA" id="ARBA00022692"/>
    </source>
</evidence>
<evidence type="ECO:0000313" key="14">
    <source>
        <dbReference type="Proteomes" id="UP000288216"/>
    </source>
</evidence>
<keyword evidence="14" id="KW-1185">Reference proteome</keyword>
<feature type="transmembrane region" description="Helical" evidence="11">
    <location>
        <begin position="251"/>
        <end position="268"/>
    </location>
</feature>
<keyword evidence="8 10" id="KW-0807">Transducer</keyword>
<feature type="transmembrane region" description="Helical" evidence="11">
    <location>
        <begin position="159"/>
        <end position="180"/>
    </location>
</feature>
<dbReference type="PRINTS" id="PR00526">
    <property type="entry name" value="FMETLEUPHER"/>
</dbReference>
<dbReference type="EMBL" id="BFAA01024452">
    <property type="protein sequence ID" value="GCB81954.1"/>
    <property type="molecule type" value="Genomic_DNA"/>
</dbReference>
<dbReference type="PANTHER" id="PTHR24225:SF28">
    <property type="entry name" value="C3A ANAPHYLATOXIN CHEMOTACTIC RECEPTOR"/>
    <property type="match status" value="1"/>
</dbReference>
<sequence>ATLDFELESFYFEFDNWTYNGSWNYSYSDFDDEWKDESQLTPPAILAIAIYVITFLVGTPGNAAVIWVTGCKMKRTVNSVWFLNLAVADLAYCCSLPFQIANIVTRNRWPTDVLLCKLIPSAIVLNMAASVFLLSAVSVDRCLAITRPIWSQRWRTVQAARVACAGAWLLALLMCLPTLLHRSILKYPGWGLSYCSHNYSQAPFGQRTKQVVEVSRVLVVFALPFLLMAACYLLIGLKVRRARFAKSHKPIHLIVVVVVAFFVCWLPYHVFGLLQAFSSHSVALSWDSAAVGLASINSALNPILYVFMGRDFRQRFRRSLASSLRFAFSEDLTQSVTSSRLKSRTSIENNV</sequence>
<evidence type="ECO:0000259" key="12">
    <source>
        <dbReference type="PROSITE" id="PS50262"/>
    </source>
</evidence>
<comment type="similarity">
    <text evidence="10">Belongs to the G-protein coupled receptor 1 family.</text>
</comment>
<evidence type="ECO:0000256" key="6">
    <source>
        <dbReference type="ARBA" id="ARBA00023157"/>
    </source>
</evidence>
<dbReference type="Gene3D" id="1.20.1070.10">
    <property type="entry name" value="Rhodopsin 7-helix transmembrane proteins"/>
    <property type="match status" value="1"/>
</dbReference>
<comment type="similarity">
    <text evidence="9">Belongs to the chemokine-like receptor (CMKLR) family.</text>
</comment>
<dbReference type="GO" id="GO:0004878">
    <property type="term" value="F:complement component C5a receptor activity"/>
    <property type="evidence" value="ECO:0007669"/>
    <property type="project" value="TreeGrafter"/>
</dbReference>
<keyword evidence="2 10" id="KW-0812">Transmembrane</keyword>
<feature type="transmembrane region" description="Helical" evidence="11">
    <location>
        <begin position="217"/>
        <end position="239"/>
    </location>
</feature>
<dbReference type="Pfam" id="PF00001">
    <property type="entry name" value="7tm_1"/>
    <property type="match status" value="1"/>
</dbReference>
<feature type="transmembrane region" description="Helical" evidence="11">
    <location>
        <begin position="288"/>
        <end position="308"/>
    </location>
</feature>
<evidence type="ECO:0000256" key="11">
    <source>
        <dbReference type="SAM" id="Phobius"/>
    </source>
</evidence>
<dbReference type="OrthoDB" id="9835842at2759"/>
<dbReference type="OMA" id="GCIRRSE"/>
<protein>
    <recommendedName>
        <fullName evidence="12">G-protein coupled receptors family 1 profile domain-containing protein</fullName>
    </recommendedName>
</protein>